<dbReference type="PANTHER" id="PTHR30136">
    <property type="entry name" value="HELIX-TURN-HELIX TRANSCRIPTIONAL REGULATOR, ICLR FAMILY"/>
    <property type="match status" value="1"/>
</dbReference>
<dbReference type="InterPro" id="IPR029016">
    <property type="entry name" value="GAF-like_dom_sf"/>
</dbReference>
<proteinExistence type="predicted"/>
<evidence type="ECO:0000313" key="6">
    <source>
        <dbReference type="EMBL" id="MFD1670595.1"/>
    </source>
</evidence>
<feature type="domain" description="IclR-ED" evidence="5">
    <location>
        <begin position="76"/>
        <end position="258"/>
    </location>
</feature>
<evidence type="ECO:0000256" key="2">
    <source>
        <dbReference type="ARBA" id="ARBA00023125"/>
    </source>
</evidence>
<protein>
    <submittedName>
        <fullName evidence="6">IclR family transcriptional regulator</fullName>
    </submittedName>
</protein>
<keyword evidence="3" id="KW-0804">Transcription</keyword>
<keyword evidence="2" id="KW-0238">DNA-binding</keyword>
<dbReference type="EMBL" id="JBHTOP010000002">
    <property type="protein sequence ID" value="MFD1670595.1"/>
    <property type="molecule type" value="Genomic_DNA"/>
</dbReference>
<dbReference type="RefSeq" id="WP_125712567.1">
    <property type="nucleotide sequence ID" value="NZ_JBHTOP010000002.1"/>
</dbReference>
<gene>
    <name evidence="6" type="ORF">ACFQ5M_00630</name>
</gene>
<dbReference type="PROSITE" id="PS51078">
    <property type="entry name" value="ICLR_ED"/>
    <property type="match status" value="1"/>
</dbReference>
<dbReference type="SMART" id="SM00346">
    <property type="entry name" value="HTH_ICLR"/>
    <property type="match status" value="1"/>
</dbReference>
<sequence>MMASEQVTPPLYGTVLLKAKAILDFILNTPTPPNLKEISDNVPMTKSTVFKILKTLEFCGFVRCLGEEKRYYLGTTFLSYAQKTLSTFDINLVAKPFLAQLRDETNETVNLGILDTSDSTVTLLAKLESPNSINLVSRVGKGMHLYSSAMGKAMLSCLPENEFDAYLTKTDLVPLTEDTITDKKQLCENIQQAKANGYAIENNENQKDVLCVGFPLYKDGRIYGAFSVSAPRYRVAEGNLALFIEKGRIAQQNILAVI</sequence>
<dbReference type="Gene3D" id="1.10.10.10">
    <property type="entry name" value="Winged helix-like DNA-binding domain superfamily/Winged helix DNA-binding domain"/>
    <property type="match status" value="1"/>
</dbReference>
<organism evidence="6 7">
    <name type="scientific">Agrilactobacillus yilanensis</name>
    <dbReference type="NCBI Taxonomy" id="2485997"/>
    <lineage>
        <taxon>Bacteria</taxon>
        <taxon>Bacillati</taxon>
        <taxon>Bacillota</taxon>
        <taxon>Bacilli</taxon>
        <taxon>Lactobacillales</taxon>
        <taxon>Lactobacillaceae</taxon>
        <taxon>Agrilactobacillus</taxon>
    </lineage>
</organism>
<dbReference type="InterPro" id="IPR036388">
    <property type="entry name" value="WH-like_DNA-bd_sf"/>
</dbReference>
<feature type="domain" description="HTH iclR-type" evidence="4">
    <location>
        <begin position="13"/>
        <end position="75"/>
    </location>
</feature>
<dbReference type="InterPro" id="IPR050707">
    <property type="entry name" value="HTH_MetabolicPath_Reg"/>
</dbReference>
<dbReference type="Gene3D" id="3.30.450.40">
    <property type="match status" value="1"/>
</dbReference>
<dbReference type="Pfam" id="PF01614">
    <property type="entry name" value="IclR_C"/>
    <property type="match status" value="1"/>
</dbReference>
<keyword evidence="1" id="KW-0805">Transcription regulation</keyword>
<dbReference type="SUPFAM" id="SSF55781">
    <property type="entry name" value="GAF domain-like"/>
    <property type="match status" value="1"/>
</dbReference>
<evidence type="ECO:0000259" key="5">
    <source>
        <dbReference type="PROSITE" id="PS51078"/>
    </source>
</evidence>
<dbReference type="Pfam" id="PF09339">
    <property type="entry name" value="HTH_IclR"/>
    <property type="match status" value="1"/>
</dbReference>
<reference evidence="7" key="1">
    <citation type="journal article" date="2019" name="Int. J. Syst. Evol. Microbiol.">
        <title>The Global Catalogue of Microorganisms (GCM) 10K type strain sequencing project: providing services to taxonomists for standard genome sequencing and annotation.</title>
        <authorList>
            <consortium name="The Broad Institute Genomics Platform"/>
            <consortium name="The Broad Institute Genome Sequencing Center for Infectious Disease"/>
            <person name="Wu L."/>
            <person name="Ma J."/>
        </authorList>
    </citation>
    <scope>NUCLEOTIDE SEQUENCE [LARGE SCALE GENOMIC DNA]</scope>
    <source>
        <strain evidence="7">CCM 8896</strain>
    </source>
</reference>
<dbReference type="InterPro" id="IPR005471">
    <property type="entry name" value="Tscrpt_reg_IclR_N"/>
</dbReference>
<dbReference type="Proteomes" id="UP001597267">
    <property type="component" value="Unassembled WGS sequence"/>
</dbReference>
<dbReference type="PROSITE" id="PS51077">
    <property type="entry name" value="HTH_ICLR"/>
    <property type="match status" value="1"/>
</dbReference>
<dbReference type="PANTHER" id="PTHR30136:SF7">
    <property type="entry name" value="HTH-TYPE TRANSCRIPTIONAL REGULATOR KDGR-RELATED"/>
    <property type="match status" value="1"/>
</dbReference>
<evidence type="ECO:0000313" key="7">
    <source>
        <dbReference type="Proteomes" id="UP001597267"/>
    </source>
</evidence>
<evidence type="ECO:0000256" key="1">
    <source>
        <dbReference type="ARBA" id="ARBA00023015"/>
    </source>
</evidence>
<comment type="caution">
    <text evidence="6">The sequence shown here is derived from an EMBL/GenBank/DDBJ whole genome shotgun (WGS) entry which is preliminary data.</text>
</comment>
<evidence type="ECO:0000259" key="4">
    <source>
        <dbReference type="PROSITE" id="PS51077"/>
    </source>
</evidence>
<dbReference type="InterPro" id="IPR036390">
    <property type="entry name" value="WH_DNA-bd_sf"/>
</dbReference>
<dbReference type="InterPro" id="IPR014757">
    <property type="entry name" value="Tscrpt_reg_IclR_C"/>
</dbReference>
<accession>A0ABW4J567</accession>
<keyword evidence="7" id="KW-1185">Reference proteome</keyword>
<evidence type="ECO:0000256" key="3">
    <source>
        <dbReference type="ARBA" id="ARBA00023163"/>
    </source>
</evidence>
<dbReference type="SUPFAM" id="SSF46785">
    <property type="entry name" value="Winged helix' DNA-binding domain"/>
    <property type="match status" value="1"/>
</dbReference>
<name>A0ABW4J567_9LACO</name>